<name>A0AAV4CBT0_9GAST</name>
<proteinExistence type="predicted"/>
<sequence length="321" mass="36732">MSRREVGRDSHFQGVTMGELKQLERVFRVNVDVFEFTNLDSESPELKPLQRSEYLYTNTMKILYYNEHFMYIIDIDKLGCALACEKCGKLWKQQCSLDRHEKSCTGLGSRVRYYGGVYTTPSSIVEDLSRYGFGIDENFIYPYRATFDFEVFFDSTDLPSGSRQTQYKARHVPLSVAVASNVEGFEEPVCFVSEGEPSTIVESMVDHLLKIADKASEILHTKFKSVLDQIREVQEEQEQFGEHENIPISSLSGRFEGYLNSLPVVGFNSGKYDINVIKPYLIRHLLHEDVDIIDEVRDKEGEEETENDGEGRACFQGGPFV</sequence>
<feature type="non-terminal residue" evidence="4">
    <location>
        <position position="321"/>
    </location>
</feature>
<dbReference type="EMBL" id="BLXT01006078">
    <property type="protein sequence ID" value="GFO28682.1"/>
    <property type="molecule type" value="Genomic_DNA"/>
</dbReference>
<dbReference type="InterPro" id="IPR013087">
    <property type="entry name" value="Znf_C2H2_type"/>
</dbReference>
<dbReference type="GO" id="GO:0008270">
    <property type="term" value="F:zinc ion binding"/>
    <property type="evidence" value="ECO:0007669"/>
    <property type="project" value="UniProtKB-KW"/>
</dbReference>
<evidence type="ECO:0000313" key="4">
    <source>
        <dbReference type="EMBL" id="GFO28682.1"/>
    </source>
</evidence>
<keyword evidence="1" id="KW-0863">Zinc-finger</keyword>
<feature type="domain" description="C2H2-type" evidence="3">
    <location>
        <begin position="82"/>
        <end position="111"/>
    </location>
</feature>
<keyword evidence="1" id="KW-0479">Metal-binding</keyword>
<organism evidence="4 5">
    <name type="scientific">Plakobranchus ocellatus</name>
    <dbReference type="NCBI Taxonomy" id="259542"/>
    <lineage>
        <taxon>Eukaryota</taxon>
        <taxon>Metazoa</taxon>
        <taxon>Spiralia</taxon>
        <taxon>Lophotrochozoa</taxon>
        <taxon>Mollusca</taxon>
        <taxon>Gastropoda</taxon>
        <taxon>Heterobranchia</taxon>
        <taxon>Euthyneura</taxon>
        <taxon>Panpulmonata</taxon>
        <taxon>Sacoglossa</taxon>
        <taxon>Placobranchoidea</taxon>
        <taxon>Plakobranchidae</taxon>
        <taxon>Plakobranchus</taxon>
    </lineage>
</organism>
<keyword evidence="1" id="KW-0862">Zinc</keyword>
<feature type="region of interest" description="Disordered" evidence="2">
    <location>
        <begin position="298"/>
        <end position="321"/>
    </location>
</feature>
<gene>
    <name evidence="4" type="ORF">PoB_005518700</name>
</gene>
<dbReference type="AlphaFoldDB" id="A0AAV4CBT0"/>
<dbReference type="PROSITE" id="PS50157">
    <property type="entry name" value="ZINC_FINGER_C2H2_2"/>
    <property type="match status" value="1"/>
</dbReference>
<evidence type="ECO:0000259" key="3">
    <source>
        <dbReference type="PROSITE" id="PS50157"/>
    </source>
</evidence>
<evidence type="ECO:0000256" key="2">
    <source>
        <dbReference type="SAM" id="MobiDB-lite"/>
    </source>
</evidence>
<evidence type="ECO:0000256" key="1">
    <source>
        <dbReference type="PROSITE-ProRule" id="PRU00042"/>
    </source>
</evidence>
<comment type="caution">
    <text evidence="4">The sequence shown here is derived from an EMBL/GenBank/DDBJ whole genome shotgun (WGS) entry which is preliminary data.</text>
</comment>
<reference evidence="4 5" key="1">
    <citation type="journal article" date="2021" name="Elife">
        <title>Chloroplast acquisition without the gene transfer in kleptoplastic sea slugs, Plakobranchus ocellatus.</title>
        <authorList>
            <person name="Maeda T."/>
            <person name="Takahashi S."/>
            <person name="Yoshida T."/>
            <person name="Shimamura S."/>
            <person name="Takaki Y."/>
            <person name="Nagai Y."/>
            <person name="Toyoda A."/>
            <person name="Suzuki Y."/>
            <person name="Arimoto A."/>
            <person name="Ishii H."/>
            <person name="Satoh N."/>
            <person name="Nishiyama T."/>
            <person name="Hasebe M."/>
            <person name="Maruyama T."/>
            <person name="Minagawa J."/>
            <person name="Obokata J."/>
            <person name="Shigenobu S."/>
        </authorList>
    </citation>
    <scope>NUCLEOTIDE SEQUENCE [LARGE SCALE GENOMIC DNA]</scope>
</reference>
<dbReference type="Proteomes" id="UP000735302">
    <property type="component" value="Unassembled WGS sequence"/>
</dbReference>
<protein>
    <submittedName>
        <fullName evidence="4">Zinc finger protein 546-like</fullName>
    </submittedName>
</protein>
<evidence type="ECO:0000313" key="5">
    <source>
        <dbReference type="Proteomes" id="UP000735302"/>
    </source>
</evidence>
<keyword evidence="5" id="KW-1185">Reference proteome</keyword>
<accession>A0AAV4CBT0</accession>